<dbReference type="EMBL" id="CAJNOW010006977">
    <property type="protein sequence ID" value="CAF1500851.1"/>
    <property type="molecule type" value="Genomic_DNA"/>
</dbReference>
<proteinExistence type="predicted"/>
<protein>
    <recommendedName>
        <fullName evidence="11">G-protein coupled receptors family 1 profile domain-containing protein</fullName>
    </recommendedName>
</protein>
<keyword evidence="7" id="KW-0675">Receptor</keyword>
<evidence type="ECO:0000256" key="6">
    <source>
        <dbReference type="ARBA" id="ARBA00023157"/>
    </source>
</evidence>
<comment type="caution">
    <text evidence="9">Lacks conserved residue(s) required for the propagation of feature annotation.</text>
</comment>
<dbReference type="InterPro" id="IPR000742">
    <property type="entry name" value="EGF"/>
</dbReference>
<evidence type="ECO:0000256" key="7">
    <source>
        <dbReference type="ARBA" id="ARBA00023170"/>
    </source>
</evidence>
<keyword evidence="4 10" id="KW-1133">Transmembrane helix</keyword>
<evidence type="ECO:0000256" key="5">
    <source>
        <dbReference type="ARBA" id="ARBA00023136"/>
    </source>
</evidence>
<feature type="transmembrane region" description="Helical" evidence="10">
    <location>
        <begin position="809"/>
        <end position="830"/>
    </location>
</feature>
<feature type="non-terminal residue" evidence="12">
    <location>
        <position position="1"/>
    </location>
</feature>
<feature type="transmembrane region" description="Helical" evidence="10">
    <location>
        <begin position="679"/>
        <end position="698"/>
    </location>
</feature>
<organism evidence="12 13">
    <name type="scientific">Rotaria magnacalcarata</name>
    <dbReference type="NCBI Taxonomy" id="392030"/>
    <lineage>
        <taxon>Eukaryota</taxon>
        <taxon>Metazoa</taxon>
        <taxon>Spiralia</taxon>
        <taxon>Gnathifera</taxon>
        <taxon>Rotifera</taxon>
        <taxon>Eurotatoria</taxon>
        <taxon>Bdelloidea</taxon>
        <taxon>Philodinida</taxon>
        <taxon>Philodinidae</taxon>
        <taxon>Rotaria</taxon>
    </lineage>
</organism>
<evidence type="ECO:0000256" key="8">
    <source>
        <dbReference type="ARBA" id="ARBA00023180"/>
    </source>
</evidence>
<dbReference type="PRINTS" id="PR00261">
    <property type="entry name" value="LDLRECEPTOR"/>
</dbReference>
<feature type="transmembrane region" description="Helical" evidence="10">
    <location>
        <begin position="777"/>
        <end position="797"/>
    </location>
</feature>
<dbReference type="PROSITE" id="PS00022">
    <property type="entry name" value="EGF_1"/>
    <property type="match status" value="1"/>
</dbReference>
<comment type="caution">
    <text evidence="12">The sequence shown here is derived from an EMBL/GenBank/DDBJ whole genome shotgun (WGS) entry which is preliminary data.</text>
</comment>
<dbReference type="GO" id="GO:0016324">
    <property type="term" value="C:apical plasma membrane"/>
    <property type="evidence" value="ECO:0007669"/>
    <property type="project" value="TreeGrafter"/>
</dbReference>
<dbReference type="GO" id="GO:0004930">
    <property type="term" value="F:G protein-coupled receptor activity"/>
    <property type="evidence" value="ECO:0007669"/>
    <property type="project" value="InterPro"/>
</dbReference>
<dbReference type="OrthoDB" id="10072370at2759"/>
<evidence type="ECO:0000256" key="2">
    <source>
        <dbReference type="ARBA" id="ARBA00022692"/>
    </source>
</evidence>
<dbReference type="SMART" id="SM00192">
    <property type="entry name" value="LDLa"/>
    <property type="match status" value="2"/>
</dbReference>
<reference evidence="12" key="1">
    <citation type="submission" date="2021-02" db="EMBL/GenBank/DDBJ databases">
        <authorList>
            <person name="Nowell W R."/>
        </authorList>
    </citation>
    <scope>NUCLEOTIDE SEQUENCE</scope>
</reference>
<evidence type="ECO:0000256" key="4">
    <source>
        <dbReference type="ARBA" id="ARBA00022989"/>
    </source>
</evidence>
<dbReference type="InterPro" id="IPR017452">
    <property type="entry name" value="GPCR_Rhodpsn_7TM"/>
</dbReference>
<feature type="transmembrane region" description="Helical" evidence="10">
    <location>
        <begin position="628"/>
        <end position="650"/>
    </location>
</feature>
<dbReference type="Pfam" id="PF00001">
    <property type="entry name" value="7tm_1"/>
    <property type="match status" value="1"/>
</dbReference>
<feature type="domain" description="G-protein coupled receptors family 1 profile" evidence="11">
    <location>
        <begin position="572"/>
        <end position="828"/>
    </location>
</feature>
<sequence length="856" mass="98987">NCKYPIQFPTTPVLLGHVRFLYAPKQTFNINVELALLPDYVCYDEELCDFLTPTFRYENLACRHGYQIGIGSDVEVYDWKSIIDLIKPYFRGCSTRRDYNIVLPHSSLYVCKNSSKYISNHRLVDGISDCVLNDDEEVLKLRCSLNHPYRFHCLNDSQCQSISLLRNICQSERQTNFDQILFYEICDRAVDWNPMIVNGRNHSDETDCENWPCNNVYTRCDEFWSCSNGYDEEDCTRQICNKGFLPCISTYNSKLICLPANLVGNGIIDCFGASDELQYCRETSGFAQTYRFYCQNDTKCVQQWQLCDGVKDCLWGDDENFCEHTSTQCEVSNFDNLSDFEYVFCRIGSKERSSFSLKTASIYPTLAPTLYIGSADDKWNESYIESSIDEGVGVGIDISYYLAVLQQDKSDNISTTVGSAQRCAPFQELFSSELLALPRIHRLKNYHIPCQNNVDLQCFIDEFYMCLCTVEHQTNCFLFDFNNSFVCTDDVYCENGGACLQDRPQCPESILCACVDCFFGDRCQFYAKGIGLTLDDMLRYAIRPNIAFNKQSTAIKLSAALTMVIFVVGWLNSIFAFSVFYRHTSRQVGSGIYLHLLSIVSCLVVSLLTMKFWFVVFTHIDQSTNRRILYGGCVFLEIVLKVSLHMSNWLNAFVALERMVTVVRGVNFNKKRSKSIARWTVRLLPFVILSTLSHEFVYRGLFDDYEEQRIWCVFRYSRSIEKYSTAIQLFHFIAPFFINLFSAIFIIFNIARHRSITRIQHTYEQQLLQQFNEHKQLVVSPIVLVILSVPRLLISLFSGCVKISRSPWLYLLGYFISFIPSSFIFVIFVVPSTLYKKQFRESISGWRRFITRESTS</sequence>
<keyword evidence="5 10" id="KW-0472">Membrane</keyword>
<keyword evidence="2 10" id="KW-0812">Transmembrane</keyword>
<evidence type="ECO:0000256" key="10">
    <source>
        <dbReference type="SAM" id="Phobius"/>
    </source>
</evidence>
<feature type="transmembrane region" description="Helical" evidence="10">
    <location>
        <begin position="557"/>
        <end position="580"/>
    </location>
</feature>
<feature type="disulfide bond" evidence="9">
    <location>
        <begin position="307"/>
        <end position="322"/>
    </location>
</feature>
<feature type="transmembrane region" description="Helical" evidence="10">
    <location>
        <begin position="592"/>
        <end position="616"/>
    </location>
</feature>
<accession>A0A815TBI7</accession>
<dbReference type="CDD" id="cd00112">
    <property type="entry name" value="LDLa"/>
    <property type="match status" value="1"/>
</dbReference>
<dbReference type="InterPro" id="IPR023415">
    <property type="entry name" value="LDLR_class-A_CS"/>
</dbReference>
<dbReference type="GO" id="GO:0043235">
    <property type="term" value="C:receptor complex"/>
    <property type="evidence" value="ECO:0007669"/>
    <property type="project" value="TreeGrafter"/>
</dbReference>
<dbReference type="InterPro" id="IPR000276">
    <property type="entry name" value="GPCR_Rhodpsn"/>
</dbReference>
<gene>
    <name evidence="12" type="ORF">KQP761_LOCUS14614</name>
</gene>
<dbReference type="Gene3D" id="1.20.1070.10">
    <property type="entry name" value="Rhodopsin 7-helix transmembrane proteins"/>
    <property type="match status" value="1"/>
</dbReference>
<evidence type="ECO:0000313" key="13">
    <source>
        <dbReference type="Proteomes" id="UP000663834"/>
    </source>
</evidence>
<name>A0A815TBI7_9BILA</name>
<evidence type="ECO:0000313" key="12">
    <source>
        <dbReference type="EMBL" id="CAF1500851.1"/>
    </source>
</evidence>
<dbReference type="InterPro" id="IPR036055">
    <property type="entry name" value="LDL_receptor-like_sf"/>
</dbReference>
<keyword evidence="8" id="KW-0325">Glycoprotein</keyword>
<dbReference type="InterPro" id="IPR002172">
    <property type="entry name" value="LDrepeatLR_classA_rpt"/>
</dbReference>
<evidence type="ECO:0000256" key="1">
    <source>
        <dbReference type="ARBA" id="ARBA00004167"/>
    </source>
</evidence>
<dbReference type="PROSITE" id="PS50262">
    <property type="entry name" value="G_PROTEIN_RECEP_F1_2"/>
    <property type="match status" value="1"/>
</dbReference>
<dbReference type="GO" id="GO:0042562">
    <property type="term" value="F:hormone binding"/>
    <property type="evidence" value="ECO:0007669"/>
    <property type="project" value="TreeGrafter"/>
</dbReference>
<evidence type="ECO:0000256" key="9">
    <source>
        <dbReference type="PROSITE-ProRule" id="PRU00124"/>
    </source>
</evidence>
<dbReference type="AlphaFoldDB" id="A0A815TBI7"/>
<dbReference type="InterPro" id="IPR051221">
    <property type="entry name" value="LDLR-related"/>
</dbReference>
<dbReference type="CDD" id="cd00637">
    <property type="entry name" value="7tm_classA_rhodopsin-like"/>
    <property type="match status" value="1"/>
</dbReference>
<dbReference type="PANTHER" id="PTHR22722">
    <property type="entry name" value="LOW-DENSITY LIPOPROTEIN RECEPTOR-RELATED PROTEIN 2-RELATED"/>
    <property type="match status" value="1"/>
</dbReference>
<dbReference type="PANTHER" id="PTHR22722:SF15">
    <property type="entry name" value="LOW-DENSITY LIPOPROTEIN RECEPTOR-RELATED"/>
    <property type="match status" value="1"/>
</dbReference>
<comment type="subcellular location">
    <subcellularLocation>
        <location evidence="1">Membrane</location>
        <topology evidence="1">Single-pass membrane protein</topology>
    </subcellularLocation>
</comment>
<keyword evidence="3" id="KW-0677">Repeat</keyword>
<dbReference type="Proteomes" id="UP000663834">
    <property type="component" value="Unassembled WGS sequence"/>
</dbReference>
<dbReference type="PROSITE" id="PS50068">
    <property type="entry name" value="LDLRA_2"/>
    <property type="match status" value="1"/>
</dbReference>
<evidence type="ECO:0000259" key="11">
    <source>
        <dbReference type="PROSITE" id="PS50262"/>
    </source>
</evidence>
<feature type="transmembrane region" description="Helical" evidence="10">
    <location>
        <begin position="729"/>
        <end position="751"/>
    </location>
</feature>
<keyword evidence="6 9" id="KW-1015">Disulfide bond</keyword>
<dbReference type="PROSITE" id="PS01209">
    <property type="entry name" value="LDLRA_1"/>
    <property type="match status" value="1"/>
</dbReference>
<dbReference type="SUPFAM" id="SSF81321">
    <property type="entry name" value="Family A G protein-coupled receptor-like"/>
    <property type="match status" value="1"/>
</dbReference>
<dbReference type="SUPFAM" id="SSF57424">
    <property type="entry name" value="LDL receptor-like module"/>
    <property type="match status" value="1"/>
</dbReference>
<dbReference type="Gene3D" id="4.10.400.10">
    <property type="entry name" value="Low-density Lipoprotein Receptor"/>
    <property type="match status" value="1"/>
</dbReference>
<dbReference type="GO" id="GO:0006898">
    <property type="term" value="P:receptor-mediated endocytosis"/>
    <property type="evidence" value="ECO:0007669"/>
    <property type="project" value="TreeGrafter"/>
</dbReference>
<evidence type="ECO:0000256" key="3">
    <source>
        <dbReference type="ARBA" id="ARBA00022737"/>
    </source>
</evidence>